<name>A0A1G6VF80_9ACTN</name>
<reference evidence="2 3" key="1">
    <citation type="submission" date="2016-10" db="EMBL/GenBank/DDBJ databases">
        <authorList>
            <person name="de Groot N.N."/>
        </authorList>
    </citation>
    <scope>NUCLEOTIDE SEQUENCE [LARGE SCALE GENOMIC DNA]</scope>
    <source>
        <strain evidence="2 3">MON 2.2</strain>
    </source>
</reference>
<dbReference type="EMBL" id="LT629688">
    <property type="protein sequence ID" value="SDD52239.1"/>
    <property type="molecule type" value="Genomic_DNA"/>
</dbReference>
<dbReference type="OrthoDB" id="3626682at2"/>
<keyword evidence="1" id="KW-0472">Membrane</keyword>
<dbReference type="STRING" id="675864.SAMN04489747_1140"/>
<protein>
    <submittedName>
        <fullName evidence="2">Uncharacterized protein</fullName>
    </submittedName>
</protein>
<evidence type="ECO:0000313" key="3">
    <source>
        <dbReference type="Proteomes" id="UP000198546"/>
    </source>
</evidence>
<feature type="transmembrane region" description="Helical" evidence="1">
    <location>
        <begin position="35"/>
        <end position="55"/>
    </location>
</feature>
<feature type="transmembrane region" description="Helical" evidence="1">
    <location>
        <begin position="147"/>
        <end position="168"/>
    </location>
</feature>
<evidence type="ECO:0000256" key="1">
    <source>
        <dbReference type="SAM" id="Phobius"/>
    </source>
</evidence>
<dbReference type="Proteomes" id="UP000198546">
    <property type="component" value="Chromosome i"/>
</dbReference>
<keyword evidence="1" id="KW-0812">Transmembrane</keyword>
<dbReference type="RefSeq" id="WP_090591435.1">
    <property type="nucleotide sequence ID" value="NZ_LT629688.1"/>
</dbReference>
<gene>
    <name evidence="2" type="ORF">SAMN04489747_1140</name>
</gene>
<keyword evidence="3" id="KW-1185">Reference proteome</keyword>
<organism evidence="2 3">
    <name type="scientific">Auraticoccus monumenti</name>
    <dbReference type="NCBI Taxonomy" id="675864"/>
    <lineage>
        <taxon>Bacteria</taxon>
        <taxon>Bacillati</taxon>
        <taxon>Actinomycetota</taxon>
        <taxon>Actinomycetes</taxon>
        <taxon>Propionibacteriales</taxon>
        <taxon>Propionibacteriaceae</taxon>
        <taxon>Auraticoccus</taxon>
    </lineage>
</organism>
<feature type="transmembrane region" description="Helical" evidence="1">
    <location>
        <begin position="93"/>
        <end position="113"/>
    </location>
</feature>
<proteinExistence type="predicted"/>
<feature type="transmembrane region" description="Helical" evidence="1">
    <location>
        <begin position="120"/>
        <end position="141"/>
    </location>
</feature>
<evidence type="ECO:0000313" key="2">
    <source>
        <dbReference type="EMBL" id="SDD52239.1"/>
    </source>
</evidence>
<dbReference type="AlphaFoldDB" id="A0A1G6VF80"/>
<feature type="transmembrane region" description="Helical" evidence="1">
    <location>
        <begin position="67"/>
        <end position="87"/>
    </location>
</feature>
<sequence length="179" mass="18450">MRSERIGSAIGAVGGLAFVLANASALGSPLDVVARVLGGLLFLAVLALAVVGGRGDRAEAPPSRRQIRTYGFSVLGMVLAIAAGARLLTWTGYGDLVVLWVVLVVGLHFLPFARAFTQPLFTVLGWTLVALALVGAVLALALRDSDLAGVTAVVAGLVLLVTSLWPALTRGRGRARARG</sequence>
<accession>A0A1G6VF80</accession>
<keyword evidence="1" id="KW-1133">Transmembrane helix</keyword>